<protein>
    <submittedName>
        <fullName evidence="2">Uncharacterized protein</fullName>
    </submittedName>
</protein>
<gene>
    <name evidence="2" type="ORF">PVAP13_3NG141403</name>
</gene>
<comment type="caution">
    <text evidence="2">The sequence shown here is derived from an EMBL/GenBank/DDBJ whole genome shotgun (WGS) entry which is preliminary data.</text>
</comment>
<feature type="region of interest" description="Disordered" evidence="1">
    <location>
        <begin position="141"/>
        <end position="200"/>
    </location>
</feature>
<reference evidence="2" key="1">
    <citation type="submission" date="2020-05" db="EMBL/GenBank/DDBJ databases">
        <title>WGS assembly of Panicum virgatum.</title>
        <authorList>
            <person name="Lovell J.T."/>
            <person name="Jenkins J."/>
            <person name="Shu S."/>
            <person name="Juenger T.E."/>
            <person name="Schmutz J."/>
        </authorList>
    </citation>
    <scope>NUCLEOTIDE SEQUENCE</scope>
    <source>
        <strain evidence="2">AP13</strain>
    </source>
</reference>
<name>A0A8T0U428_PANVG</name>
<dbReference type="Proteomes" id="UP000823388">
    <property type="component" value="Chromosome 3N"/>
</dbReference>
<proteinExistence type="predicted"/>
<evidence type="ECO:0000313" key="2">
    <source>
        <dbReference type="EMBL" id="KAG2619352.1"/>
    </source>
</evidence>
<dbReference type="AlphaFoldDB" id="A0A8T0U428"/>
<feature type="region of interest" description="Disordered" evidence="1">
    <location>
        <begin position="230"/>
        <end position="271"/>
    </location>
</feature>
<feature type="region of interest" description="Disordered" evidence="1">
    <location>
        <begin position="1"/>
        <end position="116"/>
    </location>
</feature>
<organism evidence="2 3">
    <name type="scientific">Panicum virgatum</name>
    <name type="common">Blackwell switchgrass</name>
    <dbReference type="NCBI Taxonomy" id="38727"/>
    <lineage>
        <taxon>Eukaryota</taxon>
        <taxon>Viridiplantae</taxon>
        <taxon>Streptophyta</taxon>
        <taxon>Embryophyta</taxon>
        <taxon>Tracheophyta</taxon>
        <taxon>Spermatophyta</taxon>
        <taxon>Magnoliopsida</taxon>
        <taxon>Liliopsida</taxon>
        <taxon>Poales</taxon>
        <taxon>Poaceae</taxon>
        <taxon>PACMAD clade</taxon>
        <taxon>Panicoideae</taxon>
        <taxon>Panicodae</taxon>
        <taxon>Paniceae</taxon>
        <taxon>Panicinae</taxon>
        <taxon>Panicum</taxon>
        <taxon>Panicum sect. Hiantes</taxon>
    </lineage>
</organism>
<accession>A0A8T0U428</accession>
<feature type="compositionally biased region" description="Basic residues" evidence="1">
    <location>
        <begin position="24"/>
        <end position="41"/>
    </location>
</feature>
<evidence type="ECO:0000256" key="1">
    <source>
        <dbReference type="SAM" id="MobiDB-lite"/>
    </source>
</evidence>
<evidence type="ECO:0000313" key="3">
    <source>
        <dbReference type="Proteomes" id="UP000823388"/>
    </source>
</evidence>
<sequence length="307" mass="32225">MDRPCPIFSPSHSPSPSGPPPSGRCHRRRLRSLLHRHRRARAPLVATTAVRRERREGETPAGDGRRGRSSSEDWELEIGGDRAGQGRAREQLAGDANDRGGGEEGGGRGEHDASEGLRAEQGCAAARAVLRRAAPPAAVVGDVAGGIPGPPARARRQVQHRHGGGPRRGARRGRAVPGHGARPGRVRRRGGGRGGSPYASRGAAWVSAAVGAVARAASDVGAMTMEKVRKGADADGNAPWRRRRPHDLASPGHPRGGRSGRGRRRTAGGGTCRGARWEGWGGGQGASNEIGLCLFLLCIQGYNGYLH</sequence>
<feature type="compositionally biased region" description="Basic residues" evidence="1">
    <location>
        <begin position="182"/>
        <end position="191"/>
    </location>
</feature>
<keyword evidence="3" id="KW-1185">Reference proteome</keyword>
<feature type="compositionally biased region" description="Basic residues" evidence="1">
    <location>
        <begin position="153"/>
        <end position="174"/>
    </location>
</feature>
<feature type="compositionally biased region" description="Basic and acidic residues" evidence="1">
    <location>
        <begin position="50"/>
        <end position="71"/>
    </location>
</feature>
<dbReference type="EMBL" id="CM029042">
    <property type="protein sequence ID" value="KAG2619352.1"/>
    <property type="molecule type" value="Genomic_DNA"/>
</dbReference>
<feature type="compositionally biased region" description="Basic and acidic residues" evidence="1">
    <location>
        <begin position="87"/>
        <end position="116"/>
    </location>
</feature>
<feature type="compositionally biased region" description="Basic residues" evidence="1">
    <location>
        <begin position="255"/>
        <end position="266"/>
    </location>
</feature>